<keyword evidence="4" id="KW-0687">Ribonucleoprotein</keyword>
<accession>A0A6P4XY19</accession>
<dbReference type="RefSeq" id="XP_019615359.1">
    <property type="nucleotide sequence ID" value="XM_019759800.1"/>
</dbReference>
<dbReference type="OrthoDB" id="6041973at2759"/>
<keyword evidence="5" id="KW-1185">Reference proteome</keyword>
<dbReference type="PANTHER" id="PTHR13014">
    <property type="entry name" value="MITOCHONDRIAL 28S RIBOSOMAL PROTEIN S30/P52 PRO-APOTOTIC PROTEIN"/>
    <property type="match status" value="1"/>
</dbReference>
<dbReference type="AlphaFoldDB" id="A0A6P4XY19"/>
<dbReference type="PANTHER" id="PTHR13014:SF3">
    <property type="entry name" value="LARGE RIBOSOMAL SUBUNIT PROTEIN ML65"/>
    <property type="match status" value="1"/>
</dbReference>
<dbReference type="KEGG" id="bbel:109463088"/>
<dbReference type="GeneID" id="109463088"/>
<name>A0A6P4XY19_BRABE</name>
<evidence type="ECO:0000256" key="2">
    <source>
        <dbReference type="ARBA" id="ARBA00022980"/>
    </source>
</evidence>
<reference evidence="6" key="1">
    <citation type="submission" date="2025-08" db="UniProtKB">
        <authorList>
            <consortium name="RefSeq"/>
        </authorList>
    </citation>
    <scope>IDENTIFICATION</scope>
    <source>
        <tissue evidence="6">Gonad</tissue>
    </source>
</reference>
<evidence type="ECO:0000313" key="5">
    <source>
        <dbReference type="Proteomes" id="UP000515135"/>
    </source>
</evidence>
<dbReference type="InterPro" id="IPR010793">
    <property type="entry name" value="Ribosomal_mL37/mL65"/>
</dbReference>
<protein>
    <submittedName>
        <fullName evidence="6">28S ribosomal protein S30, mitochondrial-like</fullName>
    </submittedName>
</protein>
<evidence type="ECO:0000256" key="4">
    <source>
        <dbReference type="ARBA" id="ARBA00023274"/>
    </source>
</evidence>
<evidence type="ECO:0000256" key="3">
    <source>
        <dbReference type="ARBA" id="ARBA00023128"/>
    </source>
</evidence>
<organism evidence="5 6">
    <name type="scientific">Branchiostoma belcheri</name>
    <name type="common">Amphioxus</name>
    <dbReference type="NCBI Taxonomy" id="7741"/>
    <lineage>
        <taxon>Eukaryota</taxon>
        <taxon>Metazoa</taxon>
        <taxon>Chordata</taxon>
        <taxon>Cephalochordata</taxon>
        <taxon>Leptocardii</taxon>
        <taxon>Amphioxiformes</taxon>
        <taxon>Branchiostomatidae</taxon>
        <taxon>Branchiostoma</taxon>
    </lineage>
</organism>
<dbReference type="InterPro" id="IPR039982">
    <property type="entry name" value="Ribosomal_mL65"/>
</dbReference>
<dbReference type="Pfam" id="PF07147">
    <property type="entry name" value="PDCD9"/>
    <property type="match status" value="2"/>
</dbReference>
<gene>
    <name evidence="6" type="primary">LOC109463088</name>
</gene>
<dbReference type="Proteomes" id="UP000515135">
    <property type="component" value="Unplaced"/>
</dbReference>
<evidence type="ECO:0000313" key="6">
    <source>
        <dbReference type="RefSeq" id="XP_019615359.1"/>
    </source>
</evidence>
<comment type="subcellular location">
    <subcellularLocation>
        <location evidence="1">Mitochondrion</location>
    </subcellularLocation>
</comment>
<evidence type="ECO:0000256" key="1">
    <source>
        <dbReference type="ARBA" id="ARBA00004173"/>
    </source>
</evidence>
<dbReference type="GO" id="GO:0005762">
    <property type="term" value="C:mitochondrial large ribosomal subunit"/>
    <property type="evidence" value="ECO:0007669"/>
    <property type="project" value="TreeGrafter"/>
</dbReference>
<dbReference type="GO" id="GO:0003735">
    <property type="term" value="F:structural constituent of ribosome"/>
    <property type="evidence" value="ECO:0007669"/>
    <property type="project" value="InterPro"/>
</dbReference>
<proteinExistence type="predicted"/>
<dbReference type="GO" id="GO:0006412">
    <property type="term" value="P:translation"/>
    <property type="evidence" value="ECO:0007669"/>
    <property type="project" value="InterPro"/>
</dbReference>
<keyword evidence="2" id="KW-0689">Ribosomal protein</keyword>
<sequence length="504" mass="58551">MAALIQNMRSCLVVGKSCSFTWHPKMLARSCMTSVQTIPSVDVEQEKKPLYPPVVPSLTSNSEVAKKYKRQLIRQKIASLSSPKDKITALLQQNRKAYMLYALGRRYNVHAYQQWVTKTTVVKQLPESITDVTLDDRFEQVKSQVMDLILQERLYMKRNDKKWREPYRFGVVFTKELARLLTTAVSGGAPHLATANIIHDPKVEYCWPHTEYWCQLLDQPDIQILTQHPLPQYCPMDSDASIDGEIPVYEWSPSHLAIFERTRKRTIFPGFKIESPTQCGHTQFRVFSKDISREKFQQDLHRDKTGDQLELRIMGAAVMGLFGWTAAQAFYRGFTWYQDLQYPITSQAILTDGRYFTFGCYQLNTLSLQQEDNPLRNVLFYQDSQPLYDDVQDGQVVGFNDNVLRTLLQVLGNRTEPLQVEWGPEPVPFNPPTRFNYHLEDTQENIFFKQMYAPHLRKDLSEKRVVRKLKNFKDHRLGKNIGSNVKDIYQLDSNPSVKKFKGED</sequence>
<keyword evidence="3" id="KW-0496">Mitochondrion</keyword>